<dbReference type="EMBL" id="CP119311">
    <property type="protein sequence ID" value="WEK34621.1"/>
    <property type="molecule type" value="Genomic_DNA"/>
</dbReference>
<organism evidence="2 3">
    <name type="scientific">Candidatus Pseudobacter hemicellulosilyticus</name>
    <dbReference type="NCBI Taxonomy" id="3121375"/>
    <lineage>
        <taxon>Bacteria</taxon>
        <taxon>Pseudomonadati</taxon>
        <taxon>Bacteroidota</taxon>
        <taxon>Chitinophagia</taxon>
        <taxon>Chitinophagales</taxon>
        <taxon>Chitinophagaceae</taxon>
        <taxon>Pseudobacter</taxon>
    </lineage>
</organism>
<evidence type="ECO:0000256" key="1">
    <source>
        <dbReference type="SAM" id="Phobius"/>
    </source>
</evidence>
<evidence type="ECO:0000313" key="2">
    <source>
        <dbReference type="EMBL" id="WEK34621.1"/>
    </source>
</evidence>
<sequence length="97" mass="11132">MPANKKYLTTSPLQRTLKITAGIAGGFLVSIALHQFLMLFLPKKEVIVTMPFTAYLVWAVLMVVAFLATNGWKIWGWYLLSSVLLFSPYIYQIYFKH</sequence>
<feature type="transmembrane region" description="Helical" evidence="1">
    <location>
        <begin position="20"/>
        <end position="40"/>
    </location>
</feature>
<reference evidence="2" key="1">
    <citation type="submission" date="2023-03" db="EMBL/GenBank/DDBJ databases">
        <title>Andean soil-derived lignocellulolytic bacterial consortium as a source of novel taxa and putative plastic-active enzymes.</title>
        <authorList>
            <person name="Diaz-Garcia L."/>
            <person name="Chuvochina M."/>
            <person name="Feuerriegel G."/>
            <person name="Bunk B."/>
            <person name="Sproer C."/>
            <person name="Streit W.R."/>
            <person name="Rodriguez L.M."/>
            <person name="Overmann J."/>
            <person name="Jimenez D.J."/>
        </authorList>
    </citation>
    <scope>NUCLEOTIDE SEQUENCE</scope>
    <source>
        <strain evidence="2">MAG 7</strain>
    </source>
</reference>
<dbReference type="AlphaFoldDB" id="A0AAJ5WPN4"/>
<evidence type="ECO:0000313" key="3">
    <source>
        <dbReference type="Proteomes" id="UP001220610"/>
    </source>
</evidence>
<gene>
    <name evidence="2" type="ORF">P0Y53_19210</name>
</gene>
<feature type="transmembrane region" description="Helical" evidence="1">
    <location>
        <begin position="52"/>
        <end position="69"/>
    </location>
</feature>
<keyword evidence="1" id="KW-0472">Membrane</keyword>
<protein>
    <submittedName>
        <fullName evidence="2">Uncharacterized protein</fullName>
    </submittedName>
</protein>
<accession>A0AAJ5WPN4</accession>
<proteinExistence type="predicted"/>
<name>A0AAJ5WPN4_9BACT</name>
<keyword evidence="1" id="KW-0812">Transmembrane</keyword>
<dbReference type="Proteomes" id="UP001220610">
    <property type="component" value="Chromosome"/>
</dbReference>
<keyword evidence="1" id="KW-1133">Transmembrane helix</keyword>
<feature type="transmembrane region" description="Helical" evidence="1">
    <location>
        <begin position="75"/>
        <end position="95"/>
    </location>
</feature>